<evidence type="ECO:0000313" key="7">
    <source>
        <dbReference type="Proteomes" id="UP000198729"/>
    </source>
</evidence>
<dbReference type="Gene3D" id="3.40.50.620">
    <property type="entry name" value="HUPs"/>
    <property type="match status" value="1"/>
</dbReference>
<gene>
    <name evidence="6" type="ORF">NSMM_850019</name>
</gene>
<protein>
    <recommendedName>
        <fullName evidence="2">asparagine synthase (glutamine-hydrolyzing)</fullName>
        <ecNumber evidence="2">6.3.5.4</ecNumber>
    </recommendedName>
</protein>
<dbReference type="InterPro" id="IPR017932">
    <property type="entry name" value="GATase_2_dom"/>
</dbReference>
<dbReference type="PANTHER" id="PTHR43284:SF1">
    <property type="entry name" value="ASPARAGINE SYNTHETASE"/>
    <property type="match status" value="1"/>
</dbReference>
<dbReference type="GO" id="GO:0006529">
    <property type="term" value="P:asparagine biosynthetic process"/>
    <property type="evidence" value="ECO:0007669"/>
    <property type="project" value="InterPro"/>
</dbReference>
<dbReference type="AlphaFoldDB" id="A0A1G5SKA5"/>
<comment type="catalytic activity">
    <reaction evidence="3">
        <text>L-aspartate + L-glutamine + ATP + H2O = L-asparagine + L-glutamate + AMP + diphosphate + H(+)</text>
        <dbReference type="Rhea" id="RHEA:12228"/>
        <dbReference type="ChEBI" id="CHEBI:15377"/>
        <dbReference type="ChEBI" id="CHEBI:15378"/>
        <dbReference type="ChEBI" id="CHEBI:29985"/>
        <dbReference type="ChEBI" id="CHEBI:29991"/>
        <dbReference type="ChEBI" id="CHEBI:30616"/>
        <dbReference type="ChEBI" id="CHEBI:33019"/>
        <dbReference type="ChEBI" id="CHEBI:58048"/>
        <dbReference type="ChEBI" id="CHEBI:58359"/>
        <dbReference type="ChEBI" id="CHEBI:456215"/>
        <dbReference type="EC" id="6.3.5.4"/>
    </reaction>
</comment>
<evidence type="ECO:0000259" key="4">
    <source>
        <dbReference type="Pfam" id="PF00733"/>
    </source>
</evidence>
<dbReference type="SUPFAM" id="SSF52402">
    <property type="entry name" value="Adenine nucleotide alpha hydrolases-like"/>
    <property type="match status" value="1"/>
</dbReference>
<reference evidence="6 7" key="1">
    <citation type="submission" date="2016-10" db="EMBL/GenBank/DDBJ databases">
        <authorList>
            <person name="de Groot N.N."/>
        </authorList>
    </citation>
    <scope>NUCLEOTIDE SEQUENCE [LARGE SCALE GENOMIC DNA]</scope>
    <source>
        <strain evidence="6">1</strain>
    </source>
</reference>
<dbReference type="OrthoDB" id="8766270at2"/>
<dbReference type="PANTHER" id="PTHR43284">
    <property type="entry name" value="ASPARAGINE SYNTHETASE (GLUTAMINE-HYDROLYZING)"/>
    <property type="match status" value="1"/>
</dbReference>
<dbReference type="Gene3D" id="3.60.20.10">
    <property type="entry name" value="Glutamine Phosphoribosylpyrophosphate, subunit 1, domain 1"/>
    <property type="match status" value="1"/>
</dbReference>
<dbReference type="RefSeq" id="WP_090288304.1">
    <property type="nucleotide sequence ID" value="NZ_FMWO01000097.1"/>
</dbReference>
<dbReference type="Pfam" id="PF13537">
    <property type="entry name" value="GATase_7"/>
    <property type="match status" value="1"/>
</dbReference>
<dbReference type="InterPro" id="IPR001962">
    <property type="entry name" value="Asn_synthase"/>
</dbReference>
<dbReference type="Pfam" id="PF00733">
    <property type="entry name" value="Asn_synthase"/>
    <property type="match status" value="1"/>
</dbReference>
<dbReference type="STRING" id="51642.NSMM_850019"/>
<sequence length="587" mass="67208">MTIFAGIYARRNDGSIPITFINELRSALSRHPDDEKSRIEFIDDKVYLAKIDIGALREPGHFKQGNMTAFVAGDPLLQFESELPGSRLASLQKITTNLINGQQDALRACRGTYCAVAYEHAQHKLYLMVDKLGVRPIYCWISPDYVVFSTALRILEAVSFCKRSLDLQGIAEIACFGYPLADRSPYENIITLQAGELTICESHLCSRERYWRWDNLPNSYLTEDVSDEKFSKHLYQVFLDSTKIRLREQKTVAAFLSGGLDSRAEVAALKVCGAEVFAANFRLPGSQDYVFSEMMARRMSLTNFSHIEFHPLIEGDPYGKTAVQEWLKSPKFLAQNPKRPSVVWTGDGGSVGLGHVYLNASIVQTCREADLKKATGLFMNYNGLGITPKLLKPDIAKLSVYLFGKGLEEEINSFKPRDAGRIFYLFFLLNDQRRHMFNHFENMDLARIEFEMPFFDAEFIASIAGHPIDTFLYHHFYLEWLKNFPLQLGVLEIPWQAYPNHIPCPLPQPQNTVTQWSDVPTVAETKERKAIIWNNAKILLRNPSFSKQYLNKSYVYFFGLLNSFSKMTRPYLLQLPSTLYRYWSKTN</sequence>
<evidence type="ECO:0000313" key="6">
    <source>
        <dbReference type="EMBL" id="SCZ86971.1"/>
    </source>
</evidence>
<proteinExistence type="predicted"/>
<evidence type="ECO:0000256" key="2">
    <source>
        <dbReference type="ARBA" id="ARBA00012737"/>
    </source>
</evidence>
<dbReference type="InterPro" id="IPR014729">
    <property type="entry name" value="Rossmann-like_a/b/a_fold"/>
</dbReference>
<evidence type="ECO:0000259" key="5">
    <source>
        <dbReference type="Pfam" id="PF13537"/>
    </source>
</evidence>
<name>A0A1G5SKA5_9PROT</name>
<dbReference type="EC" id="6.3.5.4" evidence="2"/>
<keyword evidence="7" id="KW-1185">Reference proteome</keyword>
<dbReference type="SUPFAM" id="SSF56235">
    <property type="entry name" value="N-terminal nucleophile aminohydrolases (Ntn hydrolases)"/>
    <property type="match status" value="1"/>
</dbReference>
<dbReference type="InterPro" id="IPR029055">
    <property type="entry name" value="Ntn_hydrolases_N"/>
</dbReference>
<dbReference type="EMBL" id="FMWO01000097">
    <property type="protein sequence ID" value="SCZ86971.1"/>
    <property type="molecule type" value="Genomic_DNA"/>
</dbReference>
<evidence type="ECO:0000256" key="1">
    <source>
        <dbReference type="ARBA" id="ARBA00005187"/>
    </source>
</evidence>
<organism evidence="6 7">
    <name type="scientific">Nitrosomonas mobilis</name>
    <dbReference type="NCBI Taxonomy" id="51642"/>
    <lineage>
        <taxon>Bacteria</taxon>
        <taxon>Pseudomonadati</taxon>
        <taxon>Pseudomonadota</taxon>
        <taxon>Betaproteobacteria</taxon>
        <taxon>Nitrosomonadales</taxon>
        <taxon>Nitrosomonadaceae</taxon>
        <taxon>Nitrosomonas</taxon>
    </lineage>
</organism>
<dbReference type="Proteomes" id="UP000198729">
    <property type="component" value="Unassembled WGS sequence"/>
</dbReference>
<feature type="domain" description="Glutamine amidotransferase type-2" evidence="5">
    <location>
        <begin position="100"/>
        <end position="156"/>
    </location>
</feature>
<dbReference type="GO" id="GO:0004066">
    <property type="term" value="F:asparagine synthase (glutamine-hydrolyzing) activity"/>
    <property type="evidence" value="ECO:0007669"/>
    <property type="project" value="UniProtKB-EC"/>
</dbReference>
<dbReference type="InterPro" id="IPR051786">
    <property type="entry name" value="ASN_synthetase/amidase"/>
</dbReference>
<evidence type="ECO:0000256" key="3">
    <source>
        <dbReference type="ARBA" id="ARBA00048741"/>
    </source>
</evidence>
<comment type="pathway">
    <text evidence="1">Amino-acid biosynthesis; L-asparagine biosynthesis; L-asparagine from L-aspartate (L-Gln route): step 1/1.</text>
</comment>
<feature type="domain" description="Asparagine synthetase" evidence="4">
    <location>
        <begin position="234"/>
        <end position="303"/>
    </location>
</feature>
<accession>A0A1G5SKA5</accession>